<feature type="compositionally biased region" description="Basic and acidic residues" evidence="8">
    <location>
        <begin position="277"/>
        <end position="292"/>
    </location>
</feature>
<evidence type="ECO:0000256" key="9">
    <source>
        <dbReference type="SAM" id="Phobius"/>
    </source>
</evidence>
<dbReference type="EMBL" id="JAEAOA010000943">
    <property type="protein sequence ID" value="KAK3589657.1"/>
    <property type="molecule type" value="Genomic_DNA"/>
</dbReference>
<evidence type="ECO:0000259" key="10">
    <source>
        <dbReference type="Pfam" id="PF01694"/>
    </source>
</evidence>
<feature type="domain" description="Peptidase S54 rhomboid" evidence="10">
    <location>
        <begin position="70"/>
        <end position="214"/>
    </location>
</feature>
<keyword evidence="6 9" id="KW-1133">Transmembrane helix</keyword>
<comment type="subcellular location">
    <subcellularLocation>
        <location evidence="1">Membrane</location>
        <topology evidence="1">Multi-pass membrane protein</topology>
    </subcellularLocation>
</comment>
<reference evidence="11" key="1">
    <citation type="journal article" date="2021" name="Genome Biol. Evol.">
        <title>A High-Quality Reference Genome for a Parasitic Bivalve with Doubly Uniparental Inheritance (Bivalvia: Unionida).</title>
        <authorList>
            <person name="Smith C.H."/>
        </authorList>
    </citation>
    <scope>NUCLEOTIDE SEQUENCE</scope>
    <source>
        <strain evidence="11">CHS0354</strain>
    </source>
</reference>
<feature type="transmembrane region" description="Helical" evidence="9">
    <location>
        <begin position="109"/>
        <end position="132"/>
    </location>
</feature>
<evidence type="ECO:0000313" key="11">
    <source>
        <dbReference type="EMBL" id="KAK3589657.1"/>
    </source>
</evidence>
<protein>
    <recommendedName>
        <fullName evidence="10">Peptidase S54 rhomboid domain-containing protein</fullName>
    </recommendedName>
</protein>
<dbReference type="AlphaFoldDB" id="A0AAE0SCR5"/>
<dbReference type="PROSITE" id="PS50330">
    <property type="entry name" value="UIM"/>
    <property type="match status" value="1"/>
</dbReference>
<evidence type="ECO:0000256" key="6">
    <source>
        <dbReference type="ARBA" id="ARBA00022989"/>
    </source>
</evidence>
<dbReference type="InterPro" id="IPR022764">
    <property type="entry name" value="Peptidase_S54_rhomboid_dom"/>
</dbReference>
<keyword evidence="7 9" id="KW-0472">Membrane</keyword>
<dbReference type="GO" id="GO:0004252">
    <property type="term" value="F:serine-type endopeptidase activity"/>
    <property type="evidence" value="ECO:0007669"/>
    <property type="project" value="InterPro"/>
</dbReference>
<dbReference type="PANTHER" id="PTHR43066:SF1">
    <property type="entry name" value="RHOMBOID PROTEIN 2"/>
    <property type="match status" value="1"/>
</dbReference>
<feature type="transmembrane region" description="Helical" evidence="9">
    <location>
        <begin position="75"/>
        <end position="97"/>
    </location>
</feature>
<evidence type="ECO:0000256" key="7">
    <source>
        <dbReference type="ARBA" id="ARBA00023136"/>
    </source>
</evidence>
<dbReference type="GO" id="GO:0006508">
    <property type="term" value="P:proteolysis"/>
    <property type="evidence" value="ECO:0007669"/>
    <property type="project" value="UniProtKB-KW"/>
</dbReference>
<dbReference type="GO" id="GO:0016020">
    <property type="term" value="C:membrane"/>
    <property type="evidence" value="ECO:0007669"/>
    <property type="project" value="UniProtKB-SubCell"/>
</dbReference>
<evidence type="ECO:0000256" key="1">
    <source>
        <dbReference type="ARBA" id="ARBA00004141"/>
    </source>
</evidence>
<evidence type="ECO:0000256" key="5">
    <source>
        <dbReference type="ARBA" id="ARBA00022801"/>
    </source>
</evidence>
<gene>
    <name evidence="11" type="ORF">CHS0354_015157</name>
</gene>
<sequence length="316" mass="35757">MSGVQRRGGNLGLLLLGLQMANFGFDRIPPVTLVAIVTQVAIYLNFGDLDRWFSSTNNICISALYVWRKREWNRLFLGTLFHADDIHLYYNMISLLWKGHQLERKFKSFYFAYLLAVFTVLSSVVLVALNILLAEIYDDKSYELTCAVGFSGVLFALKVLSVHYSPSGLQYLLGFIPVPSKHVYWAELALIHFLVPDASFTGHLAGILVGLMYTKGPLKAIMDSFISPGPSYTYTARTTGYQHTPGYTTGGRAAFRQPEPADNADYSEYSGGLSEEEQIRRATEESRREYESRNAGGSRLYPNLDEIRRRRAEHYE</sequence>
<proteinExistence type="inferred from homology"/>
<name>A0AAE0SCR5_9BIVA</name>
<feature type="transmembrane region" description="Helical" evidence="9">
    <location>
        <begin position="184"/>
        <end position="213"/>
    </location>
</feature>
<dbReference type="PANTHER" id="PTHR43066">
    <property type="entry name" value="RHOMBOID-RELATED PROTEIN"/>
    <property type="match status" value="1"/>
</dbReference>
<accession>A0AAE0SCR5</accession>
<organism evidence="11 12">
    <name type="scientific">Potamilus streckersoni</name>
    <dbReference type="NCBI Taxonomy" id="2493646"/>
    <lineage>
        <taxon>Eukaryota</taxon>
        <taxon>Metazoa</taxon>
        <taxon>Spiralia</taxon>
        <taxon>Lophotrochozoa</taxon>
        <taxon>Mollusca</taxon>
        <taxon>Bivalvia</taxon>
        <taxon>Autobranchia</taxon>
        <taxon>Heteroconchia</taxon>
        <taxon>Palaeoheterodonta</taxon>
        <taxon>Unionida</taxon>
        <taxon>Unionoidea</taxon>
        <taxon>Unionidae</taxon>
        <taxon>Ambleminae</taxon>
        <taxon>Lampsilini</taxon>
        <taxon>Potamilus</taxon>
    </lineage>
</organism>
<dbReference type="Gene3D" id="1.20.1540.10">
    <property type="entry name" value="Rhomboid-like"/>
    <property type="match status" value="1"/>
</dbReference>
<comment type="caution">
    <text evidence="11">The sequence shown here is derived from an EMBL/GenBank/DDBJ whole genome shotgun (WGS) entry which is preliminary data.</text>
</comment>
<keyword evidence="4 9" id="KW-0812">Transmembrane</keyword>
<evidence type="ECO:0000313" key="12">
    <source>
        <dbReference type="Proteomes" id="UP001195483"/>
    </source>
</evidence>
<evidence type="ECO:0000256" key="3">
    <source>
        <dbReference type="ARBA" id="ARBA00022670"/>
    </source>
</evidence>
<dbReference type="FunFam" id="1.20.1540.10:FF:000008">
    <property type="entry name" value="RHOMBOID-like protein 13"/>
    <property type="match status" value="1"/>
</dbReference>
<dbReference type="Proteomes" id="UP001195483">
    <property type="component" value="Unassembled WGS sequence"/>
</dbReference>
<keyword evidence="5" id="KW-0378">Hydrolase</keyword>
<reference evidence="11" key="3">
    <citation type="submission" date="2023-05" db="EMBL/GenBank/DDBJ databases">
        <authorList>
            <person name="Smith C.H."/>
        </authorList>
    </citation>
    <scope>NUCLEOTIDE SEQUENCE</scope>
    <source>
        <strain evidence="11">CHS0354</strain>
        <tissue evidence="11">Mantle</tissue>
    </source>
</reference>
<feature type="transmembrane region" description="Helical" evidence="9">
    <location>
        <begin position="144"/>
        <end position="164"/>
    </location>
</feature>
<evidence type="ECO:0000256" key="8">
    <source>
        <dbReference type="SAM" id="MobiDB-lite"/>
    </source>
</evidence>
<dbReference type="InterPro" id="IPR035952">
    <property type="entry name" value="Rhomboid-like_sf"/>
</dbReference>
<comment type="similarity">
    <text evidence="2">Belongs to the peptidase S54 family.</text>
</comment>
<keyword evidence="3" id="KW-0645">Protease</keyword>
<evidence type="ECO:0000256" key="2">
    <source>
        <dbReference type="ARBA" id="ARBA00009045"/>
    </source>
</evidence>
<feature type="compositionally biased region" description="Basic and acidic residues" evidence="8">
    <location>
        <begin position="305"/>
        <end position="316"/>
    </location>
</feature>
<evidence type="ECO:0000256" key="4">
    <source>
        <dbReference type="ARBA" id="ARBA00022692"/>
    </source>
</evidence>
<feature type="region of interest" description="Disordered" evidence="8">
    <location>
        <begin position="254"/>
        <end position="316"/>
    </location>
</feature>
<dbReference type="InterPro" id="IPR003903">
    <property type="entry name" value="UIM_dom"/>
</dbReference>
<keyword evidence="12" id="KW-1185">Reference proteome</keyword>
<dbReference type="SUPFAM" id="SSF144091">
    <property type="entry name" value="Rhomboid-like"/>
    <property type="match status" value="1"/>
</dbReference>
<reference evidence="11" key="2">
    <citation type="journal article" date="2021" name="Genome Biol. Evol.">
        <title>Developing a high-quality reference genome for a parasitic bivalve with doubly uniparental inheritance (Bivalvia: Unionida).</title>
        <authorList>
            <person name="Smith C.H."/>
        </authorList>
    </citation>
    <scope>NUCLEOTIDE SEQUENCE</scope>
    <source>
        <strain evidence="11">CHS0354</strain>
        <tissue evidence="11">Mantle</tissue>
    </source>
</reference>
<dbReference type="Pfam" id="PF01694">
    <property type="entry name" value="Rhomboid"/>
    <property type="match status" value="1"/>
</dbReference>